<dbReference type="RefSeq" id="XP_024718779.1">
    <property type="nucleotide sequence ID" value="XM_024861070.1"/>
</dbReference>
<dbReference type="GeneID" id="36569151"/>
<proteinExistence type="predicted"/>
<dbReference type="Proteomes" id="UP000241818">
    <property type="component" value="Unassembled WGS sequence"/>
</dbReference>
<gene>
    <name evidence="1" type="ORF">M430DRAFT_106277</name>
</gene>
<reference evidence="1 2" key="1">
    <citation type="journal article" date="2018" name="New Phytol.">
        <title>Comparative genomics and transcriptomics depict ericoid mycorrhizal fungi as versatile saprotrophs and plant mutualists.</title>
        <authorList>
            <person name="Martino E."/>
            <person name="Morin E."/>
            <person name="Grelet G.A."/>
            <person name="Kuo A."/>
            <person name="Kohler A."/>
            <person name="Daghino S."/>
            <person name="Barry K.W."/>
            <person name="Cichocki N."/>
            <person name="Clum A."/>
            <person name="Dockter R.B."/>
            <person name="Hainaut M."/>
            <person name="Kuo R.C."/>
            <person name="LaButti K."/>
            <person name="Lindahl B.D."/>
            <person name="Lindquist E.A."/>
            <person name="Lipzen A."/>
            <person name="Khouja H.R."/>
            <person name="Magnuson J."/>
            <person name="Murat C."/>
            <person name="Ohm R.A."/>
            <person name="Singer S.W."/>
            <person name="Spatafora J.W."/>
            <person name="Wang M."/>
            <person name="Veneault-Fourrey C."/>
            <person name="Henrissat B."/>
            <person name="Grigoriev I.V."/>
            <person name="Martin F.M."/>
            <person name="Perotto S."/>
        </authorList>
    </citation>
    <scope>NUCLEOTIDE SEQUENCE [LARGE SCALE GENOMIC DNA]</scope>
    <source>
        <strain evidence="1 2">ATCC 22711</strain>
    </source>
</reference>
<keyword evidence="2" id="KW-1185">Reference proteome</keyword>
<sequence length="58" mass="7046">YSDLDYTSYIKTQRLTIRYLFNYYSSTISFRLKRLQVVALSFIETEYYRLSNTIREAA</sequence>
<dbReference type="EMBL" id="KZ679014">
    <property type="protein sequence ID" value="PSS12788.1"/>
    <property type="molecule type" value="Genomic_DNA"/>
</dbReference>
<feature type="non-terminal residue" evidence="1">
    <location>
        <position position="1"/>
    </location>
</feature>
<name>A0A2T3AVU3_AMORE</name>
<evidence type="ECO:0000313" key="2">
    <source>
        <dbReference type="Proteomes" id="UP000241818"/>
    </source>
</evidence>
<accession>A0A2T3AVU3</accession>
<protein>
    <submittedName>
        <fullName evidence="1">Uncharacterized protein</fullName>
    </submittedName>
</protein>
<organism evidence="1 2">
    <name type="scientific">Amorphotheca resinae ATCC 22711</name>
    <dbReference type="NCBI Taxonomy" id="857342"/>
    <lineage>
        <taxon>Eukaryota</taxon>
        <taxon>Fungi</taxon>
        <taxon>Dikarya</taxon>
        <taxon>Ascomycota</taxon>
        <taxon>Pezizomycotina</taxon>
        <taxon>Leotiomycetes</taxon>
        <taxon>Helotiales</taxon>
        <taxon>Amorphothecaceae</taxon>
        <taxon>Amorphotheca</taxon>
    </lineage>
</organism>
<evidence type="ECO:0000313" key="1">
    <source>
        <dbReference type="EMBL" id="PSS12788.1"/>
    </source>
</evidence>
<dbReference type="AlphaFoldDB" id="A0A2T3AVU3"/>
<dbReference type="InParanoid" id="A0A2T3AVU3"/>